<dbReference type="AlphaFoldDB" id="S8CYH5"/>
<dbReference type="PANTHER" id="PTHR22940:SF4">
    <property type="entry name" value="PROTEIN TIMELESS HOMOLOG"/>
    <property type="match status" value="1"/>
</dbReference>
<sequence length="299" mass="34034">LKVSKKSRRKKRNKTMKENRDIEGPSEDMGNLKNDNVNSIPDELFHRSTLADDDGDIERPSEDNGDTENDNANSIPEESVDGRSLENDMVNNDDRAEADEKDTADHDGRFDIETDKSSGDEQLVLSNEVDFKVSSLVSALANHTVIQKLCWLLSNYRSNSTITNHYIISMLRRVCDDLDLSPMLYQLSFLTVFYDILEEQKSRPCGEYENIVKFLTTLIRRMLRILKSYPLLFVEILFRKTTKECRYINCGSMQNEIKDIRNATLEGNGNANVGGSSARLHRSIADALGDDDFEVSFQD</sequence>
<feature type="non-terminal residue" evidence="2">
    <location>
        <position position="299"/>
    </location>
</feature>
<keyword evidence="3" id="KW-1185">Reference proteome</keyword>
<feature type="region of interest" description="Disordered" evidence="1">
    <location>
        <begin position="1"/>
        <end position="117"/>
    </location>
</feature>
<gene>
    <name evidence="2" type="ORF">M569_02279</name>
</gene>
<dbReference type="Proteomes" id="UP000015453">
    <property type="component" value="Unassembled WGS sequence"/>
</dbReference>
<protein>
    <submittedName>
        <fullName evidence="2">Uncharacterized protein</fullName>
    </submittedName>
</protein>
<dbReference type="PANTHER" id="PTHR22940">
    <property type="entry name" value="TIMEOUT/TIMELESS-2"/>
    <property type="match status" value="1"/>
</dbReference>
<dbReference type="GO" id="GO:0031298">
    <property type="term" value="C:replication fork protection complex"/>
    <property type="evidence" value="ECO:0007669"/>
    <property type="project" value="TreeGrafter"/>
</dbReference>
<dbReference type="EMBL" id="AUSU01000821">
    <property type="protein sequence ID" value="EPS72479.1"/>
    <property type="molecule type" value="Genomic_DNA"/>
</dbReference>
<dbReference type="GO" id="GO:0006281">
    <property type="term" value="P:DNA repair"/>
    <property type="evidence" value="ECO:0007669"/>
    <property type="project" value="TreeGrafter"/>
</dbReference>
<dbReference type="GO" id="GO:0000076">
    <property type="term" value="P:DNA replication checkpoint signaling"/>
    <property type="evidence" value="ECO:0007669"/>
    <property type="project" value="TreeGrafter"/>
</dbReference>
<reference evidence="2 3" key="1">
    <citation type="journal article" date="2013" name="BMC Genomics">
        <title>The miniature genome of a carnivorous plant Genlisea aurea contains a low number of genes and short non-coding sequences.</title>
        <authorList>
            <person name="Leushkin E.V."/>
            <person name="Sutormin R.A."/>
            <person name="Nabieva E.R."/>
            <person name="Penin A.A."/>
            <person name="Kondrashov A.S."/>
            <person name="Logacheva M.D."/>
        </authorList>
    </citation>
    <scope>NUCLEOTIDE SEQUENCE [LARGE SCALE GENOMIC DNA]</scope>
</reference>
<evidence type="ECO:0000313" key="3">
    <source>
        <dbReference type="Proteomes" id="UP000015453"/>
    </source>
</evidence>
<proteinExistence type="predicted"/>
<dbReference type="GO" id="GO:0043111">
    <property type="term" value="P:replication fork arrest"/>
    <property type="evidence" value="ECO:0007669"/>
    <property type="project" value="TreeGrafter"/>
</dbReference>
<name>S8CYH5_9LAMI</name>
<feature type="compositionally biased region" description="Basic and acidic residues" evidence="1">
    <location>
        <begin position="101"/>
        <end position="117"/>
    </location>
</feature>
<dbReference type="OrthoDB" id="310853at2759"/>
<evidence type="ECO:0000256" key="1">
    <source>
        <dbReference type="SAM" id="MobiDB-lite"/>
    </source>
</evidence>
<feature type="non-terminal residue" evidence="2">
    <location>
        <position position="1"/>
    </location>
</feature>
<accession>S8CYH5</accession>
<dbReference type="InterPro" id="IPR044998">
    <property type="entry name" value="Timeless"/>
</dbReference>
<evidence type="ECO:0000313" key="2">
    <source>
        <dbReference type="EMBL" id="EPS72479.1"/>
    </source>
</evidence>
<feature type="compositionally biased region" description="Basic residues" evidence="1">
    <location>
        <begin position="1"/>
        <end position="14"/>
    </location>
</feature>
<comment type="caution">
    <text evidence="2">The sequence shown here is derived from an EMBL/GenBank/DDBJ whole genome shotgun (WGS) entry which is preliminary data.</text>
</comment>
<organism evidence="2 3">
    <name type="scientific">Genlisea aurea</name>
    <dbReference type="NCBI Taxonomy" id="192259"/>
    <lineage>
        <taxon>Eukaryota</taxon>
        <taxon>Viridiplantae</taxon>
        <taxon>Streptophyta</taxon>
        <taxon>Embryophyta</taxon>
        <taxon>Tracheophyta</taxon>
        <taxon>Spermatophyta</taxon>
        <taxon>Magnoliopsida</taxon>
        <taxon>eudicotyledons</taxon>
        <taxon>Gunneridae</taxon>
        <taxon>Pentapetalae</taxon>
        <taxon>asterids</taxon>
        <taxon>lamiids</taxon>
        <taxon>Lamiales</taxon>
        <taxon>Lentibulariaceae</taxon>
        <taxon>Genlisea</taxon>
    </lineage>
</organism>
<dbReference type="GO" id="GO:0003677">
    <property type="term" value="F:DNA binding"/>
    <property type="evidence" value="ECO:0007669"/>
    <property type="project" value="TreeGrafter"/>
</dbReference>